<name>A0ABW1LBP5_9BACL</name>
<dbReference type="RefSeq" id="WP_377735297.1">
    <property type="nucleotide sequence ID" value="NZ_JBHSRI010000025.1"/>
</dbReference>
<protein>
    <submittedName>
        <fullName evidence="3">Glycerophosphodiester phosphodiesterase family protein</fullName>
    </submittedName>
</protein>
<accession>A0ABW1LBP5</accession>
<evidence type="ECO:0000259" key="2">
    <source>
        <dbReference type="PROSITE" id="PS51704"/>
    </source>
</evidence>
<dbReference type="PROSITE" id="PS51704">
    <property type="entry name" value="GP_PDE"/>
    <property type="match status" value="1"/>
</dbReference>
<feature type="signal peptide" evidence="1">
    <location>
        <begin position="1"/>
        <end position="21"/>
    </location>
</feature>
<dbReference type="InterPro" id="IPR017946">
    <property type="entry name" value="PLC-like_Pdiesterase_TIM-brl"/>
</dbReference>
<proteinExistence type="predicted"/>
<dbReference type="InterPro" id="IPR030395">
    <property type="entry name" value="GP_PDE_dom"/>
</dbReference>
<evidence type="ECO:0000256" key="1">
    <source>
        <dbReference type="SAM" id="SignalP"/>
    </source>
</evidence>
<evidence type="ECO:0000313" key="3">
    <source>
        <dbReference type="EMBL" id="MFC6040746.1"/>
    </source>
</evidence>
<organism evidence="3 4">
    <name type="scientific">Paenisporosarcina macmurdoensis</name>
    <dbReference type="NCBI Taxonomy" id="212659"/>
    <lineage>
        <taxon>Bacteria</taxon>
        <taxon>Bacillati</taxon>
        <taxon>Bacillota</taxon>
        <taxon>Bacilli</taxon>
        <taxon>Bacillales</taxon>
        <taxon>Caryophanaceae</taxon>
        <taxon>Paenisporosarcina</taxon>
    </lineage>
</organism>
<dbReference type="Pfam" id="PF03009">
    <property type="entry name" value="GDPD"/>
    <property type="match status" value="1"/>
</dbReference>
<sequence length="301" mass="34066">MKKMKLLIILLFICGCTPQQSQPQSQPIPPTPLPENDFLIIGHRGASAYAAGHTLAAYEMAVLMGADYIEIDLQMTKDGKLVALHESVVTLDNAQQAVADVTFDEIQLLSPGKEFDKNHLSYTLPNSLDLRIVDLSKILTYFGDRVNYYIEMKSPRVYPGIEEELLRQLNEHHLLNRDDPIPKVIIQSFSDKSLQEVFALEPSIPLIKLYKFSKKAHLTKKELKDVTKYAAGVGVNVEAVNHKFIDKMHSENLLVHPYTVNDENMMRSLMSFGVNGIFTDRPDVALRVRNDKNSNEIELYP</sequence>
<dbReference type="SUPFAM" id="SSF51695">
    <property type="entry name" value="PLC-like phosphodiesterases"/>
    <property type="match status" value="1"/>
</dbReference>
<reference evidence="4" key="1">
    <citation type="journal article" date="2019" name="Int. J. Syst. Evol. Microbiol.">
        <title>The Global Catalogue of Microorganisms (GCM) 10K type strain sequencing project: providing services to taxonomists for standard genome sequencing and annotation.</title>
        <authorList>
            <consortium name="The Broad Institute Genomics Platform"/>
            <consortium name="The Broad Institute Genome Sequencing Center for Infectious Disease"/>
            <person name="Wu L."/>
            <person name="Ma J."/>
        </authorList>
    </citation>
    <scope>NUCLEOTIDE SEQUENCE [LARGE SCALE GENOMIC DNA]</scope>
    <source>
        <strain evidence="4">CCUG 54527</strain>
    </source>
</reference>
<feature type="domain" description="GP-PDE" evidence="2">
    <location>
        <begin position="38"/>
        <end position="289"/>
    </location>
</feature>
<keyword evidence="1" id="KW-0732">Signal</keyword>
<dbReference type="Gene3D" id="3.20.20.190">
    <property type="entry name" value="Phosphatidylinositol (PI) phosphodiesterase"/>
    <property type="match status" value="1"/>
</dbReference>
<dbReference type="PANTHER" id="PTHR46211:SF7">
    <property type="entry name" value="GLYCEROPHOSPHODIESTER PHOSPHODIESTERASE"/>
    <property type="match status" value="1"/>
</dbReference>
<keyword evidence="4" id="KW-1185">Reference proteome</keyword>
<dbReference type="Proteomes" id="UP001596170">
    <property type="component" value="Unassembled WGS sequence"/>
</dbReference>
<comment type="caution">
    <text evidence="3">The sequence shown here is derived from an EMBL/GenBank/DDBJ whole genome shotgun (WGS) entry which is preliminary data.</text>
</comment>
<feature type="chain" id="PRO_5045496680" evidence="1">
    <location>
        <begin position="22"/>
        <end position="301"/>
    </location>
</feature>
<dbReference type="PANTHER" id="PTHR46211">
    <property type="entry name" value="GLYCEROPHOSPHORYL DIESTER PHOSPHODIESTERASE"/>
    <property type="match status" value="1"/>
</dbReference>
<evidence type="ECO:0000313" key="4">
    <source>
        <dbReference type="Proteomes" id="UP001596170"/>
    </source>
</evidence>
<dbReference type="PROSITE" id="PS51257">
    <property type="entry name" value="PROKAR_LIPOPROTEIN"/>
    <property type="match status" value="1"/>
</dbReference>
<dbReference type="EMBL" id="JBHSRI010000025">
    <property type="protein sequence ID" value="MFC6040746.1"/>
    <property type="molecule type" value="Genomic_DNA"/>
</dbReference>
<gene>
    <name evidence="3" type="ORF">ACFPYN_15065</name>
</gene>